<evidence type="ECO:0000313" key="2">
    <source>
        <dbReference type="Proteomes" id="UP000288087"/>
    </source>
</evidence>
<reference evidence="1 2" key="1">
    <citation type="submission" date="2018-12" db="EMBL/GenBank/DDBJ databases">
        <authorList>
            <person name="Aulner M.R."/>
            <person name="Sevcik K."/>
            <person name="Preston P.A."/>
            <person name="Tolsma S."/>
            <person name="Garlena R.A."/>
            <person name="Russell D.A."/>
            <person name="Pope W.H."/>
            <person name="Jacobs-Sera D."/>
            <person name="Hatfull G.F."/>
        </authorList>
    </citation>
    <scope>NUCLEOTIDE SEQUENCE [LARGE SCALE GENOMIC DNA]</scope>
</reference>
<protein>
    <submittedName>
        <fullName evidence="1">Uncharacterized protein</fullName>
    </submittedName>
</protein>
<accession>A0A3S9U963</accession>
<organism evidence="1 2">
    <name type="scientific">Mycobacterium phage Raela</name>
    <dbReference type="NCBI Taxonomy" id="2499054"/>
    <lineage>
        <taxon>Viruses</taxon>
        <taxon>Duplodnaviria</taxon>
        <taxon>Heunggongvirae</taxon>
        <taxon>Uroviricota</taxon>
        <taxon>Caudoviricetes</taxon>
        <taxon>Marvinvirus</taxon>
        <taxon>Marvinvirus mosmoris</taxon>
    </lineage>
</organism>
<evidence type="ECO:0000313" key="1">
    <source>
        <dbReference type="EMBL" id="AZS06867.1"/>
    </source>
</evidence>
<dbReference type="EMBL" id="MK279842">
    <property type="protein sequence ID" value="AZS06867.1"/>
    <property type="molecule type" value="Genomic_DNA"/>
</dbReference>
<proteinExistence type="predicted"/>
<sequence>MARAKREERPVSESTPSDLYACKQKTVLLVASRWWRVIGIDEQGNEHITLETSNEKSAHRGLENCPYPKARLQRWFRPPPQVGEWVDQ</sequence>
<gene>
    <name evidence="1" type="primary">103</name>
    <name evidence="1" type="ORF">SEA_RAELA_103</name>
</gene>
<dbReference type="Proteomes" id="UP000288087">
    <property type="component" value="Genome"/>
</dbReference>
<name>A0A3S9U963_9CAUD</name>